<keyword evidence="4" id="KW-0964">Secreted</keyword>
<dbReference type="STRING" id="104421.E2A941"/>
<dbReference type="EMBL" id="GL437711">
    <property type="protein sequence ID" value="EFN70026.1"/>
    <property type="molecule type" value="Genomic_DNA"/>
</dbReference>
<evidence type="ECO:0000256" key="10">
    <source>
        <dbReference type="SAM" id="SignalP"/>
    </source>
</evidence>
<dbReference type="InterPro" id="IPR008435">
    <property type="entry name" value="CRF-bd"/>
</dbReference>
<accession>E2A941</accession>
<protein>
    <recommendedName>
        <fullName evidence="3">Corticotropin-releasing factor-binding protein</fullName>
    </recommendedName>
    <alternativeName>
        <fullName evidence="9">Corticotropin-releasing hormone-binding protein</fullName>
    </alternativeName>
</protein>
<evidence type="ECO:0000256" key="3">
    <source>
        <dbReference type="ARBA" id="ARBA00015713"/>
    </source>
</evidence>
<dbReference type="PANTHER" id="PTHR10278:SF0">
    <property type="entry name" value="CORTICOTROPIN-RELEASING FACTOR-BINDING PROTEIN"/>
    <property type="match status" value="1"/>
</dbReference>
<dbReference type="OrthoDB" id="10056927at2759"/>
<dbReference type="InterPro" id="IPR035914">
    <property type="entry name" value="Sperma_CUB_dom_sf"/>
</dbReference>
<dbReference type="FunCoup" id="E2A941">
    <property type="interactions" value="17"/>
</dbReference>
<comment type="function">
    <text evidence="8">Binds CRF and inactivates it. May prevent inappropriate pituitary-adrenal stimulation in pregnancy.</text>
</comment>
<feature type="domain" description="Corticotropin-releasing factor binding protein N-terminal" evidence="11">
    <location>
        <begin position="63"/>
        <end position="185"/>
    </location>
</feature>
<dbReference type="OMA" id="VKKLHNP"/>
<comment type="similarity">
    <text evidence="2">Belongs to the CRF-binding protein family.</text>
</comment>
<dbReference type="GO" id="GO:0009755">
    <property type="term" value="P:hormone-mediated signaling pathway"/>
    <property type="evidence" value="ECO:0007669"/>
    <property type="project" value="TreeGrafter"/>
</dbReference>
<dbReference type="Pfam" id="PF23541">
    <property type="entry name" value="CRF-BP_C"/>
    <property type="match status" value="1"/>
</dbReference>
<keyword evidence="5 10" id="KW-0732">Signal</keyword>
<evidence type="ECO:0000256" key="4">
    <source>
        <dbReference type="ARBA" id="ARBA00022525"/>
    </source>
</evidence>
<keyword evidence="14" id="KW-1185">Reference proteome</keyword>
<evidence type="ECO:0000313" key="13">
    <source>
        <dbReference type="EMBL" id="EFN70026.1"/>
    </source>
</evidence>
<evidence type="ECO:0000256" key="7">
    <source>
        <dbReference type="ARBA" id="ARBA00023180"/>
    </source>
</evidence>
<name>E2A941_CAMFO</name>
<proteinExistence type="inferred from homology"/>
<feature type="domain" description="Corticotropin-releasing factor binding protein C-terminal" evidence="12">
    <location>
        <begin position="195"/>
        <end position="319"/>
    </location>
</feature>
<dbReference type="PANTHER" id="PTHR10278">
    <property type="entry name" value="CORTICOTROPIN-RELEASING FACTOR-BINDING PROTEIN"/>
    <property type="match status" value="1"/>
</dbReference>
<keyword evidence="6" id="KW-1015">Disulfide bond</keyword>
<gene>
    <name evidence="13" type="ORF">EAG_14707</name>
</gene>
<feature type="chain" id="PRO_5003156991" description="Corticotropin-releasing factor-binding protein" evidence="10">
    <location>
        <begin position="25"/>
        <end position="331"/>
    </location>
</feature>
<organism evidence="14">
    <name type="scientific">Camponotus floridanus</name>
    <name type="common">Florida carpenter ant</name>
    <dbReference type="NCBI Taxonomy" id="104421"/>
    <lineage>
        <taxon>Eukaryota</taxon>
        <taxon>Metazoa</taxon>
        <taxon>Ecdysozoa</taxon>
        <taxon>Arthropoda</taxon>
        <taxon>Hexapoda</taxon>
        <taxon>Insecta</taxon>
        <taxon>Pterygota</taxon>
        <taxon>Neoptera</taxon>
        <taxon>Endopterygota</taxon>
        <taxon>Hymenoptera</taxon>
        <taxon>Apocrita</taxon>
        <taxon>Aculeata</taxon>
        <taxon>Formicoidea</taxon>
        <taxon>Formicidae</taxon>
        <taxon>Formicinae</taxon>
        <taxon>Camponotus</taxon>
    </lineage>
</organism>
<dbReference type="Pfam" id="PF05428">
    <property type="entry name" value="CRF-BP_N"/>
    <property type="match status" value="1"/>
</dbReference>
<sequence>MFSKSISASILLFSVVGAFHVVRAAIDNDHRQQQLINEAANILAYEAGAKTSFEISRERYQPITDCMFVTSENGPFSYISPSDSDDVCGIYFLTDPDRTIEVHFESFDVPCDHHGLLAVVDGWELNGELFPSEGDHSLPIKERVTEFCGKSRWYRSKKIFTSSQNAALLQYRIPMRGKGFVVSARYPKNPRPCNVLSVSTTDPFTLRNYGRRINCTLIAIYPGIVQVIALGVGGTNLHGVSRMTETGTLHKCDTKSPQDQVQIGGSRNLDTTKLDVIDSICGIDSKPDIKESVPYDVTIVRLISSGYCDNSVTVAIRSIIDNDMLEIASGL</sequence>
<evidence type="ECO:0000256" key="1">
    <source>
        <dbReference type="ARBA" id="ARBA00004613"/>
    </source>
</evidence>
<evidence type="ECO:0000259" key="12">
    <source>
        <dbReference type="Pfam" id="PF23541"/>
    </source>
</evidence>
<dbReference type="GO" id="GO:0051460">
    <property type="term" value="P:negative regulation of corticotropin secretion"/>
    <property type="evidence" value="ECO:0007669"/>
    <property type="project" value="TreeGrafter"/>
</dbReference>
<evidence type="ECO:0000256" key="8">
    <source>
        <dbReference type="ARBA" id="ARBA00024997"/>
    </source>
</evidence>
<evidence type="ECO:0000256" key="9">
    <source>
        <dbReference type="ARBA" id="ARBA00033162"/>
    </source>
</evidence>
<comment type="subcellular location">
    <subcellularLocation>
        <location evidence="1">Secreted</location>
    </subcellularLocation>
</comment>
<dbReference type="InterPro" id="IPR056177">
    <property type="entry name" value="CRF-BP_N"/>
</dbReference>
<reference evidence="13 14" key="1">
    <citation type="journal article" date="2010" name="Science">
        <title>Genomic comparison of the ants Camponotus floridanus and Harpegnathos saltator.</title>
        <authorList>
            <person name="Bonasio R."/>
            <person name="Zhang G."/>
            <person name="Ye C."/>
            <person name="Mutti N.S."/>
            <person name="Fang X."/>
            <person name="Qin N."/>
            <person name="Donahue G."/>
            <person name="Yang P."/>
            <person name="Li Q."/>
            <person name="Li C."/>
            <person name="Zhang P."/>
            <person name="Huang Z."/>
            <person name="Berger S.L."/>
            <person name="Reinberg D."/>
            <person name="Wang J."/>
            <person name="Liebig J."/>
        </authorList>
    </citation>
    <scope>NUCLEOTIDE SEQUENCE [LARGE SCALE GENOMIC DNA]</scope>
    <source>
        <strain evidence="14">C129</strain>
    </source>
</reference>
<dbReference type="KEGG" id="cfo:105249765"/>
<dbReference type="Gene3D" id="2.60.120.290">
    <property type="entry name" value="Spermadhesin, CUB domain"/>
    <property type="match status" value="1"/>
</dbReference>
<dbReference type="InParanoid" id="E2A941"/>
<evidence type="ECO:0000259" key="11">
    <source>
        <dbReference type="Pfam" id="PF05428"/>
    </source>
</evidence>
<feature type="signal peptide" evidence="10">
    <location>
        <begin position="1"/>
        <end position="24"/>
    </location>
</feature>
<keyword evidence="7" id="KW-0325">Glycoprotein</keyword>
<evidence type="ECO:0000256" key="5">
    <source>
        <dbReference type="ARBA" id="ARBA00022729"/>
    </source>
</evidence>
<dbReference type="InterPro" id="IPR056178">
    <property type="entry name" value="CRF-BP_C"/>
</dbReference>
<dbReference type="Proteomes" id="UP000000311">
    <property type="component" value="Unassembled WGS sequence"/>
</dbReference>
<dbReference type="GO" id="GO:0005615">
    <property type="term" value="C:extracellular space"/>
    <property type="evidence" value="ECO:0007669"/>
    <property type="project" value="TreeGrafter"/>
</dbReference>
<evidence type="ECO:0000313" key="14">
    <source>
        <dbReference type="Proteomes" id="UP000000311"/>
    </source>
</evidence>
<evidence type="ECO:0000256" key="2">
    <source>
        <dbReference type="ARBA" id="ARBA00008313"/>
    </source>
</evidence>
<dbReference type="SUPFAM" id="SSF49854">
    <property type="entry name" value="Spermadhesin, CUB domain"/>
    <property type="match status" value="1"/>
</dbReference>
<dbReference type="GO" id="GO:0051424">
    <property type="term" value="F:corticotropin-releasing hormone binding"/>
    <property type="evidence" value="ECO:0007669"/>
    <property type="project" value="InterPro"/>
</dbReference>
<evidence type="ECO:0000256" key="6">
    <source>
        <dbReference type="ARBA" id="ARBA00023157"/>
    </source>
</evidence>
<dbReference type="AlphaFoldDB" id="E2A941"/>